<reference evidence="2" key="1">
    <citation type="journal article" date="1999" name="Proc. Natl. Acad. Sci. U.S.A.">
        <title>The complete chloroplast DNA sequence of the green alga Nephroselmis olivacea: insights into the architecture of ancestral chloroplast genomes.</title>
        <authorList>
            <person name="Turmel M."/>
            <person name="Otis C."/>
            <person name="Lemieux C."/>
        </authorList>
    </citation>
    <scope>NUCLEOTIDE SEQUENCE [LARGE SCALE GENOMIC DNA]</scope>
    <source>
        <strain>NIES-484</strain>
    </source>
</reference>
<dbReference type="RefSeq" id="NP_050949.1">
    <property type="nucleotide sequence ID" value="NC_000927.1"/>
</dbReference>
<keyword evidence="2" id="KW-0150">Chloroplast</keyword>
<dbReference type="EMBL" id="AF137379">
    <property type="protein sequence ID" value="AAD54920.1"/>
    <property type="molecule type" value="Genomic_DNA"/>
</dbReference>
<sequence length="73" mass="8464">MNANLQERDEQEIFMQEPVLRLETQVDTQDLRARARTPRKAHGESHRFSSRAPSESAPRCLEATMCSSWDDVF</sequence>
<proteinExistence type="predicted"/>
<dbReference type="GeneID" id="1496877"/>
<evidence type="ECO:0000313" key="2">
    <source>
        <dbReference type="EMBL" id="AAD54920.1"/>
    </source>
</evidence>
<feature type="region of interest" description="Disordered" evidence="1">
    <location>
        <begin position="28"/>
        <end position="59"/>
    </location>
</feature>
<keyword evidence="2" id="KW-0934">Plastid</keyword>
<evidence type="ECO:0000256" key="1">
    <source>
        <dbReference type="SAM" id="MobiDB-lite"/>
    </source>
</evidence>
<dbReference type="RefSeq" id="NP_050898.1">
    <property type="nucleotide sequence ID" value="NC_000927.1"/>
</dbReference>
<protein>
    <submittedName>
        <fullName evidence="2">Uncharacterized protein</fullName>
    </submittedName>
</protein>
<dbReference type="AlphaFoldDB" id="Q9T3R4"/>
<accession>Q9T3R4</accession>
<dbReference type="GeneID" id="1496907"/>
<dbReference type="EMBL" id="AF137379">
    <property type="protein sequence ID" value="AAD54869.1"/>
    <property type="molecule type" value="Genomic_DNA"/>
</dbReference>
<organism evidence="2">
    <name type="scientific">Nephroselmis olivacea</name>
    <name type="common">Green alga</name>
    <dbReference type="NCBI Taxonomy" id="31312"/>
    <lineage>
        <taxon>Eukaryota</taxon>
        <taxon>Viridiplantae</taxon>
        <taxon>Chlorophyta</taxon>
        <taxon>Nephroselmidophyceae</taxon>
        <taxon>Nephroselmidales</taxon>
        <taxon>Nephroselmidaceae</taxon>
        <taxon>Nephroselmis</taxon>
    </lineage>
</organism>
<name>Q9T3R4_NEPOL</name>
<geneLocation type="chloroplast" evidence="2"/>